<feature type="domain" description="J" evidence="2">
    <location>
        <begin position="218"/>
        <end position="286"/>
    </location>
</feature>
<evidence type="ECO:0000313" key="3">
    <source>
        <dbReference type="EMBL" id="STO96606.1"/>
    </source>
</evidence>
<dbReference type="SMART" id="SM00271">
    <property type="entry name" value="DnaJ"/>
    <property type="match status" value="1"/>
</dbReference>
<evidence type="ECO:0000313" key="4">
    <source>
        <dbReference type="Proteomes" id="UP000254841"/>
    </source>
</evidence>
<evidence type="ECO:0000259" key="2">
    <source>
        <dbReference type="PROSITE" id="PS50076"/>
    </source>
</evidence>
<dbReference type="Pfam" id="PF00226">
    <property type="entry name" value="DnaJ"/>
    <property type="match status" value="1"/>
</dbReference>
<dbReference type="InterPro" id="IPR001623">
    <property type="entry name" value="DnaJ_domain"/>
</dbReference>
<feature type="region of interest" description="Disordered" evidence="1">
    <location>
        <begin position="75"/>
        <end position="97"/>
    </location>
</feature>
<evidence type="ECO:0000256" key="1">
    <source>
        <dbReference type="SAM" id="MobiDB-lite"/>
    </source>
</evidence>
<dbReference type="PROSITE" id="PS50076">
    <property type="entry name" value="DNAJ_2"/>
    <property type="match status" value="1"/>
</dbReference>
<protein>
    <submittedName>
        <fullName evidence="3">Heat shock protein DnaJ domain-containing protein</fullName>
    </submittedName>
</protein>
<keyword evidence="3" id="KW-0346">Stress response</keyword>
<reference evidence="3 4" key="1">
    <citation type="submission" date="2018-06" db="EMBL/GenBank/DDBJ databases">
        <authorList>
            <consortium name="Pathogen Informatics"/>
            <person name="Doyle S."/>
        </authorList>
    </citation>
    <scope>NUCLEOTIDE SEQUENCE [LARGE SCALE GENOMIC DNA]</scope>
    <source>
        <strain evidence="3 4">NCTC12410</strain>
    </source>
</reference>
<dbReference type="Gene3D" id="1.10.287.110">
    <property type="entry name" value="DnaJ domain"/>
    <property type="match status" value="1"/>
</dbReference>
<dbReference type="RefSeq" id="WP_115010933.1">
    <property type="nucleotide sequence ID" value="NZ_UGHV01000001.1"/>
</dbReference>
<dbReference type="Proteomes" id="UP000254841">
    <property type="component" value="Unassembled WGS sequence"/>
</dbReference>
<dbReference type="CDD" id="cd06257">
    <property type="entry name" value="DnaJ"/>
    <property type="match status" value="1"/>
</dbReference>
<dbReference type="InterPro" id="IPR036869">
    <property type="entry name" value="J_dom_sf"/>
</dbReference>
<dbReference type="AlphaFoldDB" id="A0A377J447"/>
<dbReference type="OrthoDB" id="5333016at2"/>
<dbReference type="EMBL" id="UGHV01000001">
    <property type="protein sequence ID" value="STO96606.1"/>
    <property type="molecule type" value="Genomic_DNA"/>
</dbReference>
<organism evidence="3 4">
    <name type="scientific">Helicobacter canis</name>
    <dbReference type="NCBI Taxonomy" id="29419"/>
    <lineage>
        <taxon>Bacteria</taxon>
        <taxon>Pseudomonadati</taxon>
        <taxon>Campylobacterota</taxon>
        <taxon>Epsilonproteobacteria</taxon>
        <taxon>Campylobacterales</taxon>
        <taxon>Helicobacteraceae</taxon>
        <taxon>Helicobacter</taxon>
    </lineage>
</organism>
<name>A0A377J447_9HELI</name>
<gene>
    <name evidence="3" type="ORF">NCTC12410_00420</name>
</gene>
<sequence>MNITYCDRYVQIELLKGTRLLDKALEYAQKHFSKHYRLSSSVLILDDGERFKKDYLINWAYHATLQSEHSTKLLPRQPLQKVDSSSQSEPEPSEPTELEQILSHSHLPIRIKITSPNDMLKRVKVHIHLASLDQVLLRLEEDDRVARRYIRTLFSGKIIYEVENEFCINAAGYSESMWQSVIELISSRVIHNVALEFEYQKPEEGEGFLTREEYLLRKCYSELDVGFDESLEAVKKQYLKLAKIFHPDNALDKDPHTQEYYQDRFKKISHAYKTIKNAKIHKRATA</sequence>
<dbReference type="PRINTS" id="PR00625">
    <property type="entry name" value="JDOMAIN"/>
</dbReference>
<dbReference type="SUPFAM" id="SSF46565">
    <property type="entry name" value="Chaperone J-domain"/>
    <property type="match status" value="1"/>
</dbReference>
<proteinExistence type="predicted"/>
<accession>A0A377J447</accession>